<feature type="binding site" description="axial binding residue" evidence="12">
    <location>
        <position position="421"/>
    </location>
    <ligand>
        <name>heme</name>
        <dbReference type="ChEBI" id="CHEBI:30413"/>
    </ligand>
    <ligandPart>
        <name>Fe</name>
        <dbReference type="ChEBI" id="CHEBI:18248"/>
    </ligandPart>
</feature>
<dbReference type="OrthoDB" id="1372046at2759"/>
<dbReference type="GO" id="GO:0004497">
    <property type="term" value="F:monooxygenase activity"/>
    <property type="evidence" value="ECO:0007669"/>
    <property type="project" value="UniProtKB-KW"/>
</dbReference>
<accession>A0A2G5E4V5</accession>
<evidence type="ECO:0000256" key="7">
    <source>
        <dbReference type="ARBA" id="ARBA00022989"/>
    </source>
</evidence>
<comment type="similarity">
    <text evidence="3 13">Belongs to the cytochrome P450 family.</text>
</comment>
<evidence type="ECO:0000256" key="13">
    <source>
        <dbReference type="RuleBase" id="RU000461"/>
    </source>
</evidence>
<evidence type="ECO:0000256" key="6">
    <source>
        <dbReference type="ARBA" id="ARBA00022723"/>
    </source>
</evidence>
<keyword evidence="7 14" id="KW-1133">Transmembrane helix</keyword>
<keyword evidence="8 13" id="KW-0560">Oxidoreductase</keyword>
<dbReference type="InterPro" id="IPR002403">
    <property type="entry name" value="Cyt_P450_E_grp-IV"/>
</dbReference>
<feature type="transmembrane region" description="Helical" evidence="14">
    <location>
        <begin position="271"/>
        <end position="297"/>
    </location>
</feature>
<dbReference type="InterPro" id="IPR001128">
    <property type="entry name" value="Cyt_P450"/>
</dbReference>
<reference evidence="15 16" key="1">
    <citation type="submission" date="2017-09" db="EMBL/GenBank/DDBJ databases">
        <title>WGS assembly of Aquilegia coerulea Goldsmith.</title>
        <authorList>
            <person name="Hodges S."/>
            <person name="Kramer E."/>
            <person name="Nordborg M."/>
            <person name="Tomkins J."/>
            <person name="Borevitz J."/>
            <person name="Derieg N."/>
            <person name="Yan J."/>
            <person name="Mihaltcheva S."/>
            <person name="Hayes R.D."/>
            <person name="Rokhsar D."/>
        </authorList>
    </citation>
    <scope>NUCLEOTIDE SEQUENCE [LARGE SCALE GENOMIC DNA]</scope>
    <source>
        <strain evidence="16">cv. Goldsmith</strain>
    </source>
</reference>
<evidence type="ECO:0000256" key="2">
    <source>
        <dbReference type="ARBA" id="ARBA00004370"/>
    </source>
</evidence>
<dbReference type="SUPFAM" id="SSF48264">
    <property type="entry name" value="Cytochrome P450"/>
    <property type="match status" value="1"/>
</dbReference>
<dbReference type="InterPro" id="IPR017972">
    <property type="entry name" value="Cyt_P450_CS"/>
</dbReference>
<evidence type="ECO:0000256" key="4">
    <source>
        <dbReference type="ARBA" id="ARBA00022617"/>
    </source>
</evidence>
<comment type="subcellular location">
    <subcellularLocation>
        <location evidence="2">Membrane</location>
    </subcellularLocation>
</comment>
<dbReference type="PROSITE" id="PS00086">
    <property type="entry name" value="CYTOCHROME_P450"/>
    <property type="match status" value="1"/>
</dbReference>
<dbReference type="GO" id="GO:0016020">
    <property type="term" value="C:membrane"/>
    <property type="evidence" value="ECO:0007669"/>
    <property type="project" value="UniProtKB-SubCell"/>
</dbReference>
<dbReference type="GO" id="GO:0016125">
    <property type="term" value="P:sterol metabolic process"/>
    <property type="evidence" value="ECO:0007669"/>
    <property type="project" value="TreeGrafter"/>
</dbReference>
<dbReference type="Pfam" id="PF00067">
    <property type="entry name" value="p450"/>
    <property type="match status" value="1"/>
</dbReference>
<dbReference type="CDD" id="cd11043">
    <property type="entry name" value="CYP90-like"/>
    <property type="match status" value="1"/>
</dbReference>
<keyword evidence="11 14" id="KW-0472">Membrane</keyword>
<keyword evidence="10 13" id="KW-0503">Monooxygenase</keyword>
<keyword evidence="5 14" id="KW-0812">Transmembrane</keyword>
<evidence type="ECO:0000256" key="3">
    <source>
        <dbReference type="ARBA" id="ARBA00010617"/>
    </source>
</evidence>
<dbReference type="GO" id="GO:0016705">
    <property type="term" value="F:oxidoreductase activity, acting on paired donors, with incorporation or reduction of molecular oxygen"/>
    <property type="evidence" value="ECO:0007669"/>
    <property type="project" value="InterPro"/>
</dbReference>
<keyword evidence="16" id="KW-1185">Reference proteome</keyword>
<organism evidence="15 16">
    <name type="scientific">Aquilegia coerulea</name>
    <name type="common">Rocky mountain columbine</name>
    <dbReference type="NCBI Taxonomy" id="218851"/>
    <lineage>
        <taxon>Eukaryota</taxon>
        <taxon>Viridiplantae</taxon>
        <taxon>Streptophyta</taxon>
        <taxon>Embryophyta</taxon>
        <taxon>Tracheophyta</taxon>
        <taxon>Spermatophyta</taxon>
        <taxon>Magnoliopsida</taxon>
        <taxon>Ranunculales</taxon>
        <taxon>Ranunculaceae</taxon>
        <taxon>Thalictroideae</taxon>
        <taxon>Aquilegia</taxon>
    </lineage>
</organism>
<evidence type="ECO:0000256" key="10">
    <source>
        <dbReference type="ARBA" id="ARBA00023033"/>
    </source>
</evidence>
<dbReference type="GO" id="GO:0010268">
    <property type="term" value="P:brassinosteroid homeostasis"/>
    <property type="evidence" value="ECO:0007669"/>
    <property type="project" value="TreeGrafter"/>
</dbReference>
<gene>
    <name evidence="15" type="ORF">AQUCO_01200230v1</name>
</gene>
<evidence type="ECO:0008006" key="17">
    <source>
        <dbReference type="Google" id="ProtNLM"/>
    </source>
</evidence>
<dbReference type="GO" id="GO:0016132">
    <property type="term" value="P:brassinosteroid biosynthetic process"/>
    <property type="evidence" value="ECO:0007669"/>
    <property type="project" value="TreeGrafter"/>
</dbReference>
<evidence type="ECO:0000256" key="11">
    <source>
        <dbReference type="ARBA" id="ARBA00023136"/>
    </source>
</evidence>
<evidence type="ECO:0000256" key="8">
    <source>
        <dbReference type="ARBA" id="ARBA00023002"/>
    </source>
</evidence>
<evidence type="ECO:0000256" key="14">
    <source>
        <dbReference type="SAM" id="Phobius"/>
    </source>
</evidence>
<dbReference type="PRINTS" id="PR00465">
    <property type="entry name" value="EP450IV"/>
</dbReference>
<keyword evidence="4 12" id="KW-0349">Heme</keyword>
<sequence>MFIHAVMVAAILVIVWMTNWVYRWRNPRCNGKLPPGSMGFPLLGESIQFFKPVSSFDIHPFVKDRVKRYGKLFKTSLVGCPVIVSTDPDFSHFIFQEGNSLELWYSDSFMKLIGQHKLTTSTGVTHKYLRNMIMDQFGPEKQKEKSLLEMEDMARSTLYSWSKQESVEVKEAVTTMSFGLGSMKICSYDPSKYSENLKDKYTSFIKALICFPFNIPGTLFHKCIKDQRRAISMLKDLLTERLHSAKKYGDFLDVVVEEMKKDDPLFDVESAAYFVFAVLFASFETVALAITLAINFISDHPSVLQDLMIEHDEILRKRENKDSSLTWNEYKSMTFTSHVIDETLRLANIAPLILRRATKDVQVEGYTIPAGWTVMVCPPALHLNPEKYNDTLAFNPWRWKGQGSNTASKNFMAFGGGMRLCAGAEYAKLQISVLLHFLVTKYRWTKIKGGEVVKAPGIIFPNGFHIQVTERQ</sequence>
<proteinExistence type="inferred from homology"/>
<evidence type="ECO:0000256" key="12">
    <source>
        <dbReference type="PIRSR" id="PIRSR602403-1"/>
    </source>
</evidence>
<dbReference type="AlphaFoldDB" id="A0A2G5E4V5"/>
<dbReference type="EMBL" id="KZ305029">
    <property type="protein sequence ID" value="PIA50822.1"/>
    <property type="molecule type" value="Genomic_DNA"/>
</dbReference>
<protein>
    <recommendedName>
        <fullName evidence="17">Cytochrome P450</fullName>
    </recommendedName>
</protein>
<comment type="cofactor">
    <cofactor evidence="1 12">
        <name>heme</name>
        <dbReference type="ChEBI" id="CHEBI:30413"/>
    </cofactor>
</comment>
<dbReference type="STRING" id="218851.A0A2G5E4V5"/>
<dbReference type="Gene3D" id="1.10.630.10">
    <property type="entry name" value="Cytochrome P450"/>
    <property type="match status" value="1"/>
</dbReference>
<dbReference type="PANTHER" id="PTHR24286">
    <property type="entry name" value="CYTOCHROME P450 26"/>
    <property type="match status" value="1"/>
</dbReference>
<keyword evidence="6 12" id="KW-0479">Metal-binding</keyword>
<evidence type="ECO:0000313" key="16">
    <source>
        <dbReference type="Proteomes" id="UP000230069"/>
    </source>
</evidence>
<evidence type="ECO:0000313" key="15">
    <source>
        <dbReference type="EMBL" id="PIA50822.1"/>
    </source>
</evidence>
<name>A0A2G5E4V5_AQUCA</name>
<dbReference type="GO" id="GO:0005506">
    <property type="term" value="F:iron ion binding"/>
    <property type="evidence" value="ECO:0007669"/>
    <property type="project" value="InterPro"/>
</dbReference>
<dbReference type="PRINTS" id="PR00385">
    <property type="entry name" value="P450"/>
</dbReference>
<evidence type="ECO:0000256" key="5">
    <source>
        <dbReference type="ARBA" id="ARBA00022692"/>
    </source>
</evidence>
<keyword evidence="9 12" id="KW-0408">Iron</keyword>
<dbReference type="GO" id="GO:0020037">
    <property type="term" value="F:heme binding"/>
    <property type="evidence" value="ECO:0007669"/>
    <property type="project" value="InterPro"/>
</dbReference>
<dbReference type="FunFam" id="1.10.630.10:FF:000020">
    <property type="entry name" value="Cytochrome P450 family protein"/>
    <property type="match status" value="1"/>
</dbReference>
<dbReference type="InterPro" id="IPR036396">
    <property type="entry name" value="Cyt_P450_sf"/>
</dbReference>
<dbReference type="GO" id="GO:0044550">
    <property type="term" value="P:secondary metabolite biosynthetic process"/>
    <property type="evidence" value="ECO:0007669"/>
    <property type="project" value="UniProtKB-ARBA"/>
</dbReference>
<evidence type="ECO:0000256" key="1">
    <source>
        <dbReference type="ARBA" id="ARBA00001971"/>
    </source>
</evidence>
<feature type="transmembrane region" description="Helical" evidence="14">
    <location>
        <begin position="6"/>
        <end position="22"/>
    </location>
</feature>
<dbReference type="Proteomes" id="UP000230069">
    <property type="component" value="Unassembled WGS sequence"/>
</dbReference>
<dbReference type="PANTHER" id="PTHR24286:SF305">
    <property type="entry name" value="CYTOCHROME P450 708A2"/>
    <property type="match status" value="1"/>
</dbReference>
<evidence type="ECO:0000256" key="9">
    <source>
        <dbReference type="ARBA" id="ARBA00023004"/>
    </source>
</evidence>
<dbReference type="InParanoid" id="A0A2G5E4V5"/>